<organism evidence="1 2">
    <name type="scientific">Adineta ricciae</name>
    <name type="common">Rotifer</name>
    <dbReference type="NCBI Taxonomy" id="249248"/>
    <lineage>
        <taxon>Eukaryota</taxon>
        <taxon>Metazoa</taxon>
        <taxon>Spiralia</taxon>
        <taxon>Gnathifera</taxon>
        <taxon>Rotifera</taxon>
        <taxon>Eurotatoria</taxon>
        <taxon>Bdelloidea</taxon>
        <taxon>Adinetida</taxon>
        <taxon>Adinetidae</taxon>
        <taxon>Adineta</taxon>
    </lineage>
</organism>
<protein>
    <submittedName>
        <fullName evidence="1">Uncharacterized protein</fullName>
    </submittedName>
</protein>
<name>A0A815WFC8_ADIRI</name>
<evidence type="ECO:0000313" key="1">
    <source>
        <dbReference type="EMBL" id="CAF1548060.1"/>
    </source>
</evidence>
<dbReference type="AlphaFoldDB" id="A0A815WFC8"/>
<comment type="caution">
    <text evidence="1">The sequence shown here is derived from an EMBL/GenBank/DDBJ whole genome shotgun (WGS) entry which is preliminary data.</text>
</comment>
<sequence>MDAAFHRLRFGFEPPCTILNSLNINDAGDPRRIKYDVLPLTYEPNDDVIYMAISDNDNRPILSVINATTGNLISTFKSISNTIISLQFDIFRKQLFGHI</sequence>
<dbReference type="Proteomes" id="UP000663852">
    <property type="component" value="Unassembled WGS sequence"/>
</dbReference>
<gene>
    <name evidence="1" type="ORF">EDS130_LOCUS45800</name>
</gene>
<reference evidence="1" key="1">
    <citation type="submission" date="2021-02" db="EMBL/GenBank/DDBJ databases">
        <authorList>
            <person name="Nowell W R."/>
        </authorList>
    </citation>
    <scope>NUCLEOTIDE SEQUENCE</scope>
</reference>
<dbReference type="OrthoDB" id="10298005at2759"/>
<evidence type="ECO:0000313" key="2">
    <source>
        <dbReference type="Proteomes" id="UP000663852"/>
    </source>
</evidence>
<dbReference type="EMBL" id="CAJNOJ010001270">
    <property type="protein sequence ID" value="CAF1548060.1"/>
    <property type="molecule type" value="Genomic_DNA"/>
</dbReference>
<proteinExistence type="predicted"/>
<accession>A0A815WFC8</accession>